<gene>
    <name evidence="2" type="ORF">ColLi_09137</name>
</gene>
<proteinExistence type="predicted"/>
<keyword evidence="3" id="KW-1185">Reference proteome</keyword>
<name>A0AA37GT22_9PEZI</name>
<protein>
    <submittedName>
        <fullName evidence="2">Uncharacterized protein</fullName>
    </submittedName>
</protein>
<reference evidence="2 3" key="1">
    <citation type="submission" date="2021-07" db="EMBL/GenBank/DDBJ databases">
        <title>Genome data of Colletotrichum spaethianum.</title>
        <authorList>
            <person name="Utami Y.D."/>
            <person name="Hiruma K."/>
        </authorList>
    </citation>
    <scope>NUCLEOTIDE SEQUENCE [LARGE SCALE GENOMIC DNA]</scope>
    <source>
        <strain evidence="2 3">MAFF 242679</strain>
    </source>
</reference>
<feature type="region of interest" description="Disordered" evidence="1">
    <location>
        <begin position="1"/>
        <end position="43"/>
    </location>
</feature>
<evidence type="ECO:0000313" key="3">
    <source>
        <dbReference type="Proteomes" id="UP001055172"/>
    </source>
</evidence>
<feature type="region of interest" description="Disordered" evidence="1">
    <location>
        <begin position="401"/>
        <end position="425"/>
    </location>
</feature>
<sequence length="425" mass="46765">MSLFNPHQCSDSKSAAKQQADSALPLPLPHRERSLPHDNQGDVLDMHHISGKKHMAAHLHDLAPTQMGDDDADSVIESGLEENNSATSTSTSATSPATALSSTHRIRLDSAANLEFDLLAAAAAHSTTLPCPPFEIHSCYDDFLKLQALLPEINNVSRFGYNHTTQLALFEMGESPLHHQTQRGVSELIRQARNQARDLVRNAANGDHRLPAIAARLSRVYDAGTADIEAPGRWVYQPDFCFRERLGERYMPSILGEVSYAQGTVSVEEKALIWAESVDGSRACIVLVIDIQYRKAQRATVSMLVADCDGRGGPYWAMRGEAFYVEGTDEQPEGVVDLYISDFLGSDGLPDAFIRPYCGDANQAGFPRTAQATVTFENLREKLLEAKEIHREDQERLARAQARVQAQAQAQAQTEDAEQTQARVS</sequence>
<organism evidence="2 3">
    <name type="scientific">Colletotrichum liriopes</name>
    <dbReference type="NCBI Taxonomy" id="708192"/>
    <lineage>
        <taxon>Eukaryota</taxon>
        <taxon>Fungi</taxon>
        <taxon>Dikarya</taxon>
        <taxon>Ascomycota</taxon>
        <taxon>Pezizomycotina</taxon>
        <taxon>Sordariomycetes</taxon>
        <taxon>Hypocreomycetidae</taxon>
        <taxon>Glomerellales</taxon>
        <taxon>Glomerellaceae</taxon>
        <taxon>Colletotrichum</taxon>
        <taxon>Colletotrichum spaethianum species complex</taxon>
    </lineage>
</organism>
<evidence type="ECO:0000256" key="1">
    <source>
        <dbReference type="SAM" id="MobiDB-lite"/>
    </source>
</evidence>
<dbReference type="EMBL" id="BPPX01000021">
    <property type="protein sequence ID" value="GJC86299.1"/>
    <property type="molecule type" value="Genomic_DNA"/>
</dbReference>
<feature type="compositionally biased region" description="Basic and acidic residues" evidence="1">
    <location>
        <begin position="29"/>
        <end position="43"/>
    </location>
</feature>
<feature type="compositionally biased region" description="Low complexity" evidence="1">
    <location>
        <begin position="11"/>
        <end position="23"/>
    </location>
</feature>
<accession>A0AA37GT22</accession>
<feature type="compositionally biased region" description="Low complexity" evidence="1">
    <location>
        <begin position="85"/>
        <end position="102"/>
    </location>
</feature>
<comment type="caution">
    <text evidence="2">The sequence shown here is derived from an EMBL/GenBank/DDBJ whole genome shotgun (WGS) entry which is preliminary data.</text>
</comment>
<dbReference type="AlphaFoldDB" id="A0AA37GT22"/>
<feature type="region of interest" description="Disordered" evidence="1">
    <location>
        <begin position="81"/>
        <end position="102"/>
    </location>
</feature>
<dbReference type="Proteomes" id="UP001055172">
    <property type="component" value="Unassembled WGS sequence"/>
</dbReference>
<evidence type="ECO:0000313" key="2">
    <source>
        <dbReference type="EMBL" id="GJC86299.1"/>
    </source>
</evidence>